<name>A0ABS9YQZ6_9ACTN</name>
<evidence type="ECO:0000313" key="3">
    <source>
        <dbReference type="Proteomes" id="UP001165269"/>
    </source>
</evidence>
<protein>
    <submittedName>
        <fullName evidence="2">Uncharacterized protein</fullName>
    </submittedName>
</protein>
<organism evidence="2 3">
    <name type="scientific">Streptomyces cylindrosporus</name>
    <dbReference type="NCBI Taxonomy" id="2927583"/>
    <lineage>
        <taxon>Bacteria</taxon>
        <taxon>Bacillati</taxon>
        <taxon>Actinomycetota</taxon>
        <taxon>Actinomycetes</taxon>
        <taxon>Kitasatosporales</taxon>
        <taxon>Streptomycetaceae</taxon>
        <taxon>Streptomyces</taxon>
    </lineage>
</organism>
<dbReference type="EMBL" id="JALDAY010000024">
    <property type="protein sequence ID" value="MCI3279146.1"/>
    <property type="molecule type" value="Genomic_DNA"/>
</dbReference>
<evidence type="ECO:0000256" key="1">
    <source>
        <dbReference type="SAM" id="MobiDB-lite"/>
    </source>
</evidence>
<comment type="caution">
    <text evidence="2">The sequence shown here is derived from an EMBL/GenBank/DDBJ whole genome shotgun (WGS) entry which is preliminary data.</text>
</comment>
<sequence>MPPTPRKTSREDTPLVAHARHELRLIGEDDFVITGLCKVIRSFADMGHSGGSAPHAIAYLERLLRFQPLSELTDDPSEWIDRHAEGLFPTPFWQSKRNPEAMSTDGGKTYYLISEQEAAGDIATTPLHRSKPADLPQSSPDGA</sequence>
<dbReference type="RefSeq" id="WP_242778832.1">
    <property type="nucleotide sequence ID" value="NZ_JALDAY010000024.1"/>
</dbReference>
<feature type="region of interest" description="Disordered" evidence="1">
    <location>
        <begin position="121"/>
        <end position="143"/>
    </location>
</feature>
<reference evidence="2" key="1">
    <citation type="submission" date="2022-03" db="EMBL/GenBank/DDBJ databases">
        <title>Streptomyces 7R015 and 7R016 isolated from Barleria lupulina in Thailand.</title>
        <authorList>
            <person name="Kanchanasin P."/>
            <person name="Phongsopitanun W."/>
            <person name="Tanasupawat S."/>
        </authorList>
    </citation>
    <scope>NUCLEOTIDE SEQUENCE</scope>
    <source>
        <strain evidence="2">7R015</strain>
    </source>
</reference>
<evidence type="ECO:0000313" key="2">
    <source>
        <dbReference type="EMBL" id="MCI3279146.1"/>
    </source>
</evidence>
<accession>A0ABS9YQZ6</accession>
<keyword evidence="3" id="KW-1185">Reference proteome</keyword>
<gene>
    <name evidence="2" type="ORF">MQP27_49590</name>
</gene>
<dbReference type="InterPro" id="IPR057383">
    <property type="entry name" value="Tad3"/>
</dbReference>
<dbReference type="Proteomes" id="UP001165269">
    <property type="component" value="Unassembled WGS sequence"/>
</dbReference>
<proteinExistence type="predicted"/>
<dbReference type="Pfam" id="PF25185">
    <property type="entry name" value="Tad3"/>
    <property type="match status" value="1"/>
</dbReference>